<keyword evidence="1" id="KW-0472">Membrane</keyword>
<dbReference type="Proteomes" id="UP000092445">
    <property type="component" value="Unassembled WGS sequence"/>
</dbReference>
<evidence type="ECO:0000256" key="1">
    <source>
        <dbReference type="SAM" id="Phobius"/>
    </source>
</evidence>
<reference evidence="3" key="1">
    <citation type="submission" date="2014-03" db="EMBL/GenBank/DDBJ databases">
        <authorList>
            <person name="Aksoy S."/>
            <person name="Warren W."/>
            <person name="Wilson R.K."/>
        </authorList>
    </citation>
    <scope>NUCLEOTIDE SEQUENCE [LARGE SCALE GENOMIC DNA]</scope>
    <source>
        <strain evidence="3">IAEA</strain>
    </source>
</reference>
<dbReference type="AlphaFoldDB" id="A0A1A9ZYH7"/>
<accession>A0A1A9ZYH7</accession>
<evidence type="ECO:0000313" key="2">
    <source>
        <dbReference type="EnsemblMetazoa" id="GPAI028923-PA"/>
    </source>
</evidence>
<sequence length="185" mass="20775">MYTEQHKTLIRSSSHFSSRLSLLLPLKSYVLLVGTSCVSMKLVSKYRMELQALELFLVTPEALRPGGTRLLQNRSVLRRRSCSHSLSSLSRYFPLPLPLLYAARIVLLLISEGALAALFAVINNLLLLSCAGGSNSSLLERCNLRSCMDEDVLSRRSLRFRDFCHSNGLMISGRYVELKRICCSC</sequence>
<proteinExistence type="predicted"/>
<protein>
    <submittedName>
        <fullName evidence="2">Uncharacterized protein</fullName>
    </submittedName>
</protein>
<feature type="transmembrane region" description="Helical" evidence="1">
    <location>
        <begin position="20"/>
        <end position="43"/>
    </location>
</feature>
<dbReference type="VEuPathDB" id="VectorBase:GPAI028923"/>
<dbReference type="EnsemblMetazoa" id="GPAI028923-RA">
    <property type="protein sequence ID" value="GPAI028923-PA"/>
    <property type="gene ID" value="GPAI028923"/>
</dbReference>
<evidence type="ECO:0000313" key="3">
    <source>
        <dbReference type="Proteomes" id="UP000092445"/>
    </source>
</evidence>
<feature type="transmembrane region" description="Helical" evidence="1">
    <location>
        <begin position="99"/>
        <end position="122"/>
    </location>
</feature>
<name>A0A1A9ZYH7_GLOPL</name>
<reference evidence="2" key="2">
    <citation type="submission" date="2020-05" db="UniProtKB">
        <authorList>
            <consortium name="EnsemblMetazoa"/>
        </authorList>
    </citation>
    <scope>IDENTIFICATION</scope>
    <source>
        <strain evidence="2">IAEA</strain>
    </source>
</reference>
<keyword evidence="1" id="KW-1133">Transmembrane helix</keyword>
<keyword evidence="1" id="KW-0812">Transmembrane</keyword>
<organism evidence="2 3">
    <name type="scientific">Glossina pallidipes</name>
    <name type="common">Tsetse fly</name>
    <dbReference type="NCBI Taxonomy" id="7398"/>
    <lineage>
        <taxon>Eukaryota</taxon>
        <taxon>Metazoa</taxon>
        <taxon>Ecdysozoa</taxon>
        <taxon>Arthropoda</taxon>
        <taxon>Hexapoda</taxon>
        <taxon>Insecta</taxon>
        <taxon>Pterygota</taxon>
        <taxon>Neoptera</taxon>
        <taxon>Endopterygota</taxon>
        <taxon>Diptera</taxon>
        <taxon>Brachycera</taxon>
        <taxon>Muscomorpha</taxon>
        <taxon>Hippoboscoidea</taxon>
        <taxon>Glossinidae</taxon>
        <taxon>Glossina</taxon>
    </lineage>
</organism>
<keyword evidence="3" id="KW-1185">Reference proteome</keyword>